<dbReference type="InterPro" id="IPR054564">
    <property type="entry name" value="Gp18_domIII_N"/>
</dbReference>
<proteinExistence type="inferred from homology"/>
<comment type="caution">
    <text evidence="5">The sequence shown here is derived from an EMBL/GenBank/DDBJ whole genome shotgun (WGS) entry which is preliminary data.</text>
</comment>
<feature type="domain" description="Tail sheath protein C-terminal" evidence="3">
    <location>
        <begin position="270"/>
        <end position="372"/>
    </location>
</feature>
<comment type="similarity">
    <text evidence="1">Belongs to the myoviridae tail sheath protein family.</text>
</comment>
<sequence length="384" mass="40663">MTHGLTLTESADSTVSASPASMSIIGLVATSMAGPDDVAAEIDAAFPLNTPVLVTSVDAAAGNAGSLGTLKKALEAIGDQSSPIVVVVRVAEGETVAETDANVIGSTNGSSYTGLQALLAAESLLGVRPRIIGAPGLDTQAVATELVISAKKLRGFAYARAIGADVTAAVTYRDHFSSRELMLLWPDTNDWTGDAVARALGLRARIDQEIGWHKTISNVAMDGVLSITKDVHFDLLDASTDAGVLNDAPVTTIIQSDGYRFWGNRTTAGDDQPDFAFETATRTSYALQDVIASTIKPFIDHPIAVAQVKNFLEKINTAFRALVRDGKVVGAECFFDKDANTSAQLASGKPKFRIRFTPCAPMENPTIDLQITDFYYSDFADQLV</sequence>
<dbReference type="Pfam" id="PF04984">
    <property type="entry name" value="Phage_sheath_1"/>
    <property type="match status" value="1"/>
</dbReference>
<dbReference type="Pfam" id="PF22671">
    <property type="entry name" value="Gp18_domIII_N"/>
    <property type="match status" value="1"/>
</dbReference>
<dbReference type="EMBL" id="LYMM01000002">
    <property type="protein sequence ID" value="PNU06466.1"/>
    <property type="molecule type" value="Genomic_DNA"/>
</dbReference>
<feature type="domain" description="Tail sheath protein Gp18-like" evidence="4">
    <location>
        <begin position="34"/>
        <end position="90"/>
    </location>
</feature>
<evidence type="ECO:0000259" key="2">
    <source>
        <dbReference type="Pfam" id="PF04984"/>
    </source>
</evidence>
<dbReference type="PANTHER" id="PTHR35861">
    <property type="match status" value="1"/>
</dbReference>
<organism evidence="5 6">
    <name type="scientific">Novosphingobium guangzhouense</name>
    <dbReference type="NCBI Taxonomy" id="1850347"/>
    <lineage>
        <taxon>Bacteria</taxon>
        <taxon>Pseudomonadati</taxon>
        <taxon>Pseudomonadota</taxon>
        <taxon>Alphaproteobacteria</taxon>
        <taxon>Sphingomonadales</taxon>
        <taxon>Sphingomonadaceae</taxon>
        <taxon>Novosphingobium</taxon>
    </lineage>
</organism>
<dbReference type="PANTHER" id="PTHR35861:SF1">
    <property type="entry name" value="PHAGE TAIL SHEATH PROTEIN"/>
    <property type="match status" value="1"/>
</dbReference>
<name>A0A2K2G603_9SPHN</name>
<gene>
    <name evidence="5" type="ORF">A8V01_02675</name>
</gene>
<keyword evidence="6" id="KW-1185">Reference proteome</keyword>
<accession>A0A2K2G603</accession>
<dbReference type="InterPro" id="IPR052042">
    <property type="entry name" value="Tail_sheath_structural"/>
</dbReference>
<dbReference type="OrthoDB" id="9767864at2"/>
<dbReference type="Proteomes" id="UP000236327">
    <property type="component" value="Unassembled WGS sequence"/>
</dbReference>
<evidence type="ECO:0000259" key="3">
    <source>
        <dbReference type="Pfam" id="PF17482"/>
    </source>
</evidence>
<evidence type="ECO:0000256" key="1">
    <source>
        <dbReference type="ARBA" id="ARBA00008005"/>
    </source>
</evidence>
<feature type="domain" description="Tail sheath protein subtilisin-like" evidence="2">
    <location>
        <begin position="112"/>
        <end position="267"/>
    </location>
</feature>
<dbReference type="Pfam" id="PF17482">
    <property type="entry name" value="Phage_sheath_1C"/>
    <property type="match status" value="1"/>
</dbReference>
<evidence type="ECO:0000313" key="6">
    <source>
        <dbReference type="Proteomes" id="UP000236327"/>
    </source>
</evidence>
<evidence type="ECO:0000259" key="4">
    <source>
        <dbReference type="Pfam" id="PF22671"/>
    </source>
</evidence>
<dbReference type="InterPro" id="IPR035089">
    <property type="entry name" value="Phage_sheath_subtilisin"/>
</dbReference>
<evidence type="ECO:0000313" key="5">
    <source>
        <dbReference type="EMBL" id="PNU06466.1"/>
    </source>
</evidence>
<protein>
    <submittedName>
        <fullName evidence="5">Phage tail protein</fullName>
    </submittedName>
</protein>
<reference evidence="5 6" key="1">
    <citation type="submission" date="2016-05" db="EMBL/GenBank/DDBJ databases">
        <title>Complete genome sequence of Novosphingobium guangzhouense SA925(T).</title>
        <authorList>
            <person name="Sha S."/>
        </authorList>
    </citation>
    <scope>NUCLEOTIDE SEQUENCE [LARGE SCALE GENOMIC DNA]</scope>
    <source>
        <strain evidence="5 6">SA925</strain>
    </source>
</reference>
<dbReference type="RefSeq" id="WP_103094408.1">
    <property type="nucleotide sequence ID" value="NZ_LYMM01000002.1"/>
</dbReference>
<dbReference type="AlphaFoldDB" id="A0A2K2G603"/>
<dbReference type="InterPro" id="IPR020287">
    <property type="entry name" value="Tail_sheath_C"/>
</dbReference>